<proteinExistence type="predicted"/>
<dbReference type="Proteomes" id="UP000567179">
    <property type="component" value="Unassembled WGS sequence"/>
</dbReference>
<evidence type="ECO:0000256" key="1">
    <source>
        <dbReference type="SAM" id="MobiDB-lite"/>
    </source>
</evidence>
<name>A0A8H5BCX7_9AGAR</name>
<organism evidence="2 3">
    <name type="scientific">Psilocybe cf. subviscida</name>
    <dbReference type="NCBI Taxonomy" id="2480587"/>
    <lineage>
        <taxon>Eukaryota</taxon>
        <taxon>Fungi</taxon>
        <taxon>Dikarya</taxon>
        <taxon>Basidiomycota</taxon>
        <taxon>Agaricomycotina</taxon>
        <taxon>Agaricomycetes</taxon>
        <taxon>Agaricomycetidae</taxon>
        <taxon>Agaricales</taxon>
        <taxon>Agaricineae</taxon>
        <taxon>Strophariaceae</taxon>
        <taxon>Psilocybe</taxon>
    </lineage>
</organism>
<feature type="compositionally biased region" description="Polar residues" evidence="1">
    <location>
        <begin position="131"/>
        <end position="144"/>
    </location>
</feature>
<dbReference type="AlphaFoldDB" id="A0A8H5BCX7"/>
<evidence type="ECO:0000313" key="3">
    <source>
        <dbReference type="Proteomes" id="UP000567179"/>
    </source>
</evidence>
<protein>
    <submittedName>
        <fullName evidence="2">Uncharacterized protein</fullName>
    </submittedName>
</protein>
<sequence length="144" mass="16057">MSSPINSPAFPNLHKAYSDVHIVNYPRMGPGLPTLRQAWSLPGIGSSLLAAPRRPSTAHAHTLRTSLGLTHRSCSYFKHNKTDVHATTWRRIPYTRLPLHQHPASPSVNHYVYYSIIPASQETTHDRLCTPTVQPSSRTPPHAL</sequence>
<evidence type="ECO:0000313" key="2">
    <source>
        <dbReference type="EMBL" id="KAF5320955.1"/>
    </source>
</evidence>
<dbReference type="EMBL" id="JAACJJ010000028">
    <property type="protein sequence ID" value="KAF5320955.1"/>
    <property type="molecule type" value="Genomic_DNA"/>
</dbReference>
<feature type="region of interest" description="Disordered" evidence="1">
    <location>
        <begin position="125"/>
        <end position="144"/>
    </location>
</feature>
<reference evidence="2 3" key="1">
    <citation type="journal article" date="2020" name="ISME J.">
        <title>Uncovering the hidden diversity of litter-decomposition mechanisms in mushroom-forming fungi.</title>
        <authorList>
            <person name="Floudas D."/>
            <person name="Bentzer J."/>
            <person name="Ahren D."/>
            <person name="Johansson T."/>
            <person name="Persson P."/>
            <person name="Tunlid A."/>
        </authorList>
    </citation>
    <scope>NUCLEOTIDE SEQUENCE [LARGE SCALE GENOMIC DNA]</scope>
    <source>
        <strain evidence="2 3">CBS 101986</strain>
    </source>
</reference>
<gene>
    <name evidence="2" type="ORF">D9619_000392</name>
</gene>
<comment type="caution">
    <text evidence="2">The sequence shown here is derived from an EMBL/GenBank/DDBJ whole genome shotgun (WGS) entry which is preliminary data.</text>
</comment>
<accession>A0A8H5BCX7</accession>
<keyword evidence="3" id="KW-1185">Reference proteome</keyword>